<reference evidence="7 8" key="2">
    <citation type="journal article" date="2011" name="Stand. Genomic Sci.">
        <title>Complete genome sequence of Oceanithermus profundus type strain (506).</title>
        <authorList>
            <person name="Pati A."/>
            <person name="Zhang X."/>
            <person name="Lapidus A."/>
            <person name="Nolan M."/>
            <person name="Lucas S."/>
            <person name="Del Rio T.G."/>
            <person name="Tice H."/>
            <person name="Cheng J.F."/>
            <person name="Tapia R."/>
            <person name="Han C."/>
            <person name="Goodwin L."/>
            <person name="Pitluck S."/>
            <person name="Liolios K."/>
            <person name="Pagani I."/>
            <person name="Ivanova N."/>
            <person name="Mavromatis K."/>
            <person name="Chen A."/>
            <person name="Palaniappan K."/>
            <person name="Hauser L."/>
            <person name="Jeffries C.D."/>
            <person name="Brambilla E.M."/>
            <person name="Rohl A."/>
            <person name="Mwirichia R."/>
            <person name="Rohde M."/>
            <person name="Tindall B.J."/>
            <person name="Sikorski J."/>
            <person name="Wirth R."/>
            <person name="Goker M."/>
            <person name="Woyke T."/>
            <person name="Detter J.C."/>
            <person name="Bristow J."/>
            <person name="Eisen J.A."/>
            <person name="Markowitz V."/>
            <person name="Hugenholtz P."/>
            <person name="Kyrpides N.C."/>
            <person name="Klenk H.P."/>
            <person name="Land M."/>
        </authorList>
    </citation>
    <scope>NUCLEOTIDE SEQUENCE [LARGE SCALE GENOMIC DNA]</scope>
    <source>
        <strain evidence="8">DSM 14977 / NBRC 100410 / VKM B-2274 / 506</strain>
    </source>
</reference>
<feature type="transmembrane region" description="Helical" evidence="5">
    <location>
        <begin position="393"/>
        <end position="409"/>
    </location>
</feature>
<dbReference type="eggNOG" id="COG3307">
    <property type="taxonomic scope" value="Bacteria"/>
</dbReference>
<evidence type="ECO:0000256" key="2">
    <source>
        <dbReference type="ARBA" id="ARBA00022692"/>
    </source>
</evidence>
<dbReference type="GO" id="GO:0016020">
    <property type="term" value="C:membrane"/>
    <property type="evidence" value="ECO:0007669"/>
    <property type="project" value="UniProtKB-SubCell"/>
</dbReference>
<feature type="domain" description="O-antigen ligase-related" evidence="6">
    <location>
        <begin position="223"/>
        <end position="350"/>
    </location>
</feature>
<evidence type="ECO:0000256" key="4">
    <source>
        <dbReference type="ARBA" id="ARBA00023136"/>
    </source>
</evidence>
<comment type="subcellular location">
    <subcellularLocation>
        <location evidence="1">Membrane</location>
        <topology evidence="1">Multi-pass membrane protein</topology>
    </subcellularLocation>
</comment>
<dbReference type="InterPro" id="IPR051533">
    <property type="entry name" value="WaaL-like"/>
</dbReference>
<dbReference type="HOGENOM" id="CLU_623757_0_0_0"/>
<evidence type="ECO:0000256" key="1">
    <source>
        <dbReference type="ARBA" id="ARBA00004141"/>
    </source>
</evidence>
<feature type="transmembrane region" description="Helical" evidence="5">
    <location>
        <begin position="76"/>
        <end position="96"/>
    </location>
</feature>
<dbReference type="KEGG" id="opr:Ocepr_2162"/>
<feature type="transmembrane region" description="Helical" evidence="5">
    <location>
        <begin position="337"/>
        <end position="358"/>
    </location>
</feature>
<feature type="transmembrane region" description="Helical" evidence="5">
    <location>
        <begin position="51"/>
        <end position="70"/>
    </location>
</feature>
<sequence length="434" mass="48271" precursor="true">MRTHVSSLLWLAGLLAPLWWLLGWIQFVWFPLIVLVLLLHFARGGKVRFSLEAKALLVFLMVQIIAVGSIQENYRYVTFAKSFWGYLTMLLLFLYASGYPNPRRLMAVVLKSLIVVVLASVLVSTVTQLIWSLDGRILRFDTPFIGFVPPWIQATALGQAVFSPSAGRVDWFMGVPYLRHTAMNLFATTYSMALAAALPLLLWVARSGKLGFGRMWQRMALAAFIGGAVALLLTTGRMSMLGLSLGAVWFGLVRWPRLRLVLTVALGTLITVVALTGPEYAGGLLYARGEGSVVTRYLIYAQTWLHFLERPVFGWGAELDVAGIGYPLGSHSQYLSILFRYGLVGMAVWVTWMMAIWARIQRVTSREARSYLGWSMIAVFVNGLTDVWDLDLFTLYVLSLVFVAVLLAARSRMDKGTLRPPGSNETVSAGTRGN</sequence>
<protein>
    <submittedName>
        <fullName evidence="7">O-antigen polymerase</fullName>
    </submittedName>
</protein>
<evidence type="ECO:0000313" key="8">
    <source>
        <dbReference type="Proteomes" id="UP000008722"/>
    </source>
</evidence>
<keyword evidence="4 5" id="KW-0472">Membrane</keyword>
<dbReference type="EMBL" id="CP002361">
    <property type="protein sequence ID" value="ADR37612.1"/>
    <property type="molecule type" value="Genomic_DNA"/>
</dbReference>
<dbReference type="PANTHER" id="PTHR37422:SF23">
    <property type="entry name" value="TEICHURONIC ACID BIOSYNTHESIS PROTEIN TUAE"/>
    <property type="match status" value="1"/>
</dbReference>
<dbReference type="Pfam" id="PF04932">
    <property type="entry name" value="Wzy_C"/>
    <property type="match status" value="1"/>
</dbReference>
<evidence type="ECO:0000256" key="5">
    <source>
        <dbReference type="SAM" id="Phobius"/>
    </source>
</evidence>
<gene>
    <name evidence="7" type="ordered locus">Ocepr_2162</name>
</gene>
<feature type="transmembrane region" description="Helical" evidence="5">
    <location>
        <begin position="18"/>
        <end position="39"/>
    </location>
</feature>
<dbReference type="RefSeq" id="WP_013458782.1">
    <property type="nucleotide sequence ID" value="NC_014761.1"/>
</dbReference>
<dbReference type="STRING" id="670487.Ocepr_2162"/>
<dbReference type="InterPro" id="IPR007016">
    <property type="entry name" value="O-antigen_ligase-rel_domated"/>
</dbReference>
<feature type="transmembrane region" description="Helical" evidence="5">
    <location>
        <begin position="260"/>
        <end position="277"/>
    </location>
</feature>
<keyword evidence="3 5" id="KW-1133">Transmembrane helix</keyword>
<feature type="transmembrane region" description="Helical" evidence="5">
    <location>
        <begin position="108"/>
        <end position="131"/>
    </location>
</feature>
<evidence type="ECO:0000259" key="6">
    <source>
        <dbReference type="Pfam" id="PF04932"/>
    </source>
</evidence>
<dbReference type="AlphaFoldDB" id="E4U5D8"/>
<feature type="transmembrane region" description="Helical" evidence="5">
    <location>
        <begin position="182"/>
        <end position="204"/>
    </location>
</feature>
<evidence type="ECO:0000256" key="3">
    <source>
        <dbReference type="ARBA" id="ARBA00022989"/>
    </source>
</evidence>
<evidence type="ECO:0000313" key="7">
    <source>
        <dbReference type="EMBL" id="ADR37612.1"/>
    </source>
</evidence>
<name>E4U5D8_OCEP5</name>
<keyword evidence="2 5" id="KW-0812">Transmembrane</keyword>
<dbReference type="OrthoDB" id="571223at2"/>
<dbReference type="PANTHER" id="PTHR37422">
    <property type="entry name" value="TEICHURONIC ACID BIOSYNTHESIS PROTEIN TUAE"/>
    <property type="match status" value="1"/>
</dbReference>
<reference evidence="8" key="1">
    <citation type="submission" date="2010-11" db="EMBL/GenBank/DDBJ databases">
        <title>The complete sequence of chromosome of Oceanithermus profundus DSM 14977.</title>
        <authorList>
            <consortium name="US DOE Joint Genome Institute (JGI-PGF)"/>
            <person name="Lucas S."/>
            <person name="Copeland A."/>
            <person name="Lapidus A."/>
            <person name="Bruce D."/>
            <person name="Goodwin L."/>
            <person name="Pitluck S."/>
            <person name="Kyrpides N."/>
            <person name="Mavromatis K."/>
            <person name="Pagani I."/>
            <person name="Ivanova N."/>
            <person name="Zhang X."/>
            <person name="Brettin T."/>
            <person name="Detter J.C."/>
            <person name="Tapia R."/>
            <person name="Han C."/>
            <person name="Land M."/>
            <person name="Hauser L."/>
            <person name="Markowitz V."/>
            <person name="Cheng J.-F."/>
            <person name="Hugenholtz P."/>
            <person name="Woyke T."/>
            <person name="Wu D."/>
            <person name="Tindall B."/>
            <person name="Faehnrich R."/>
            <person name="Brambilla E."/>
            <person name="Klenk H.-P."/>
            <person name="Eisen J.A."/>
        </authorList>
    </citation>
    <scope>NUCLEOTIDE SEQUENCE [LARGE SCALE GENOMIC DNA]</scope>
    <source>
        <strain evidence="8">DSM 14977 / NBRC 100410 / VKM B-2274 / 506</strain>
    </source>
</reference>
<feature type="transmembrane region" description="Helical" evidence="5">
    <location>
        <begin position="370"/>
        <end position="387"/>
    </location>
</feature>
<keyword evidence="8" id="KW-1185">Reference proteome</keyword>
<dbReference type="Proteomes" id="UP000008722">
    <property type="component" value="Chromosome"/>
</dbReference>
<organism evidence="7 8">
    <name type="scientific">Oceanithermus profundus (strain DSM 14977 / NBRC 100410 / VKM B-2274 / 506)</name>
    <dbReference type="NCBI Taxonomy" id="670487"/>
    <lineage>
        <taxon>Bacteria</taxon>
        <taxon>Thermotogati</taxon>
        <taxon>Deinococcota</taxon>
        <taxon>Deinococci</taxon>
        <taxon>Thermales</taxon>
        <taxon>Thermaceae</taxon>
        <taxon>Oceanithermus</taxon>
    </lineage>
</organism>
<accession>E4U5D8</accession>
<feature type="transmembrane region" description="Helical" evidence="5">
    <location>
        <begin position="239"/>
        <end position="255"/>
    </location>
</feature>
<proteinExistence type="predicted"/>